<evidence type="ECO:0008006" key="3">
    <source>
        <dbReference type="Google" id="ProtNLM"/>
    </source>
</evidence>
<proteinExistence type="predicted"/>
<evidence type="ECO:0000313" key="1">
    <source>
        <dbReference type="EMBL" id="CAG9183823.1"/>
    </source>
</evidence>
<dbReference type="Proteomes" id="UP000706525">
    <property type="component" value="Unassembled WGS sequence"/>
</dbReference>
<protein>
    <recommendedName>
        <fullName evidence="3">Rubrerythrin-like domain-containing protein</fullName>
    </recommendedName>
</protein>
<keyword evidence="2" id="KW-1185">Reference proteome</keyword>
<comment type="caution">
    <text evidence="1">The sequence shown here is derived from an EMBL/GenBank/DDBJ whole genome shotgun (WGS) entry which is preliminary data.</text>
</comment>
<reference evidence="1 2" key="1">
    <citation type="submission" date="2021-08" db="EMBL/GenBank/DDBJ databases">
        <authorList>
            <person name="Peeters C."/>
        </authorList>
    </citation>
    <scope>NUCLEOTIDE SEQUENCE [LARGE SCALE GENOMIC DNA]</scope>
    <source>
        <strain evidence="1 2">LMG 32289</strain>
    </source>
</reference>
<name>A0ABN7ZCW4_9BURK</name>
<sequence>MMQRATRVVECEACSWQGEHHHTDSGHCPECDGQCLDLAVIYGEVPEPGAPQQDPT</sequence>
<dbReference type="EMBL" id="CAJZAG010000012">
    <property type="protein sequence ID" value="CAG9183823.1"/>
    <property type="molecule type" value="Genomic_DNA"/>
</dbReference>
<organism evidence="1 2">
    <name type="scientific">Cupriavidus pampae</name>
    <dbReference type="NCBI Taxonomy" id="659251"/>
    <lineage>
        <taxon>Bacteria</taxon>
        <taxon>Pseudomonadati</taxon>
        <taxon>Pseudomonadota</taxon>
        <taxon>Betaproteobacteria</taxon>
        <taxon>Burkholderiales</taxon>
        <taxon>Burkholderiaceae</taxon>
        <taxon>Cupriavidus</taxon>
    </lineage>
</organism>
<gene>
    <name evidence="1" type="ORF">LMG32289_05432</name>
</gene>
<evidence type="ECO:0000313" key="2">
    <source>
        <dbReference type="Proteomes" id="UP000706525"/>
    </source>
</evidence>
<accession>A0ABN7ZCW4</accession>
<dbReference type="RefSeq" id="WP_223994030.1">
    <property type="nucleotide sequence ID" value="NZ_CAJZAG010000012.1"/>
</dbReference>